<evidence type="ECO:0000256" key="2">
    <source>
        <dbReference type="SAM" id="MobiDB-lite"/>
    </source>
</evidence>
<comment type="caution">
    <text evidence="3">The sequence shown here is derived from an EMBL/GenBank/DDBJ whole genome shotgun (WGS) entry which is preliminary data.</text>
</comment>
<sequence>MPWLSTAKRMPDAVMKSGAIVEECYVYEEEAHLTVRKTSLFFAGDGFTAYDCKGELVFRVDSYGPDAGDTGEVVLMDASGRCILTVRRKRPSLHQRWEGFVGDGADGKKPLFSVRRSSIIGRSSMTVEVYSKPGEEYQIEGSFGCRNCNIFNNEKVIVAEVRRKVDATTNVVLGKDVFVLSLKPGFDGAFAMGLVLILDQIYGSDEDADADGSLNGNKVGVEPSSEDSSSNPSP</sequence>
<dbReference type="PANTHER" id="PTHR31087">
    <property type="match status" value="1"/>
</dbReference>
<protein>
    <submittedName>
        <fullName evidence="3">Uncharacterized protein</fullName>
    </submittedName>
</protein>
<dbReference type="Proteomes" id="UP000298416">
    <property type="component" value="Unassembled WGS sequence"/>
</dbReference>
<dbReference type="EMBL" id="PNBA02000006">
    <property type="protein sequence ID" value="KAG6422259.1"/>
    <property type="molecule type" value="Genomic_DNA"/>
</dbReference>
<gene>
    <name evidence="3" type="ORF">SASPL_118824</name>
</gene>
<dbReference type="SUPFAM" id="SSF54518">
    <property type="entry name" value="Tubby C-terminal domain-like"/>
    <property type="match status" value="1"/>
</dbReference>
<dbReference type="InterPro" id="IPR007612">
    <property type="entry name" value="LOR"/>
</dbReference>
<evidence type="ECO:0000313" key="3">
    <source>
        <dbReference type="EMBL" id="KAG6422259.1"/>
    </source>
</evidence>
<feature type="region of interest" description="Disordered" evidence="2">
    <location>
        <begin position="212"/>
        <end position="234"/>
    </location>
</feature>
<comment type="similarity">
    <text evidence="1">Belongs to the LOR family.</text>
</comment>
<dbReference type="AlphaFoldDB" id="A0A8X8Y0E0"/>
<dbReference type="InterPro" id="IPR038595">
    <property type="entry name" value="LOR_sf"/>
</dbReference>
<proteinExistence type="inferred from homology"/>
<dbReference type="Gene3D" id="2.40.160.200">
    <property type="entry name" value="LURP1-related"/>
    <property type="match status" value="1"/>
</dbReference>
<evidence type="ECO:0000256" key="1">
    <source>
        <dbReference type="ARBA" id="ARBA00005437"/>
    </source>
</evidence>
<dbReference type="OrthoDB" id="677463at2759"/>
<dbReference type="InterPro" id="IPR025659">
    <property type="entry name" value="Tubby-like_C"/>
</dbReference>
<evidence type="ECO:0000313" key="4">
    <source>
        <dbReference type="Proteomes" id="UP000298416"/>
    </source>
</evidence>
<feature type="compositionally biased region" description="Low complexity" evidence="2">
    <location>
        <begin position="222"/>
        <end position="234"/>
    </location>
</feature>
<accession>A0A8X8Y0E0</accession>
<reference evidence="3" key="1">
    <citation type="submission" date="2018-01" db="EMBL/GenBank/DDBJ databases">
        <authorList>
            <person name="Mao J.F."/>
        </authorList>
    </citation>
    <scope>NUCLEOTIDE SEQUENCE</scope>
    <source>
        <strain evidence="3">Huo1</strain>
        <tissue evidence="3">Leaf</tissue>
    </source>
</reference>
<dbReference type="PANTHER" id="PTHR31087:SF60">
    <property type="entry name" value="PROTEIN LURP-ONE-RELATED 5"/>
    <property type="match status" value="1"/>
</dbReference>
<reference evidence="3" key="2">
    <citation type="submission" date="2020-08" db="EMBL/GenBank/DDBJ databases">
        <title>Plant Genome Project.</title>
        <authorList>
            <person name="Zhang R.-G."/>
        </authorList>
    </citation>
    <scope>NUCLEOTIDE SEQUENCE</scope>
    <source>
        <strain evidence="3">Huo1</strain>
        <tissue evidence="3">Leaf</tissue>
    </source>
</reference>
<name>A0A8X8Y0E0_SALSN</name>
<keyword evidence="4" id="KW-1185">Reference proteome</keyword>
<dbReference type="Pfam" id="PF04525">
    <property type="entry name" value="LOR"/>
    <property type="match status" value="1"/>
</dbReference>
<organism evidence="3">
    <name type="scientific">Salvia splendens</name>
    <name type="common">Scarlet sage</name>
    <dbReference type="NCBI Taxonomy" id="180675"/>
    <lineage>
        <taxon>Eukaryota</taxon>
        <taxon>Viridiplantae</taxon>
        <taxon>Streptophyta</taxon>
        <taxon>Embryophyta</taxon>
        <taxon>Tracheophyta</taxon>
        <taxon>Spermatophyta</taxon>
        <taxon>Magnoliopsida</taxon>
        <taxon>eudicotyledons</taxon>
        <taxon>Gunneridae</taxon>
        <taxon>Pentapetalae</taxon>
        <taxon>asterids</taxon>
        <taxon>lamiids</taxon>
        <taxon>Lamiales</taxon>
        <taxon>Lamiaceae</taxon>
        <taxon>Nepetoideae</taxon>
        <taxon>Mentheae</taxon>
        <taxon>Salviinae</taxon>
        <taxon>Salvia</taxon>
        <taxon>Salvia subgen. Calosphace</taxon>
        <taxon>core Calosphace</taxon>
    </lineage>
</organism>